<sequence length="221" mass="23703">MTQHQHKMNLRSGIDFDARCPSSDYDGDIEYAEKKLVVISSGDSTSTTEDSGVESPTTSVGSSKSKDSSSEQDGDATRSTKLPKIDEAEDQVSKTEEADDGEGKIPDVVNTKPSPANDASPKKGPMVLKTSPKSTLSNDTKSTTNASIVVTAKKKKAITKPTMRNAFLKYAYSVFPFHPGNYWHGRRVAGKKRSAAGTTSNDANDDEVAAPSAKRQKTSHS</sequence>
<reference evidence="2" key="1">
    <citation type="submission" date="2021-01" db="EMBL/GenBank/DDBJ databases">
        <authorList>
            <person name="Corre E."/>
            <person name="Pelletier E."/>
            <person name="Niang G."/>
            <person name="Scheremetjew M."/>
            <person name="Finn R."/>
            <person name="Kale V."/>
            <person name="Holt S."/>
            <person name="Cochrane G."/>
            <person name="Meng A."/>
            <person name="Brown T."/>
            <person name="Cohen L."/>
        </authorList>
    </citation>
    <scope>NUCLEOTIDE SEQUENCE</scope>
    <source>
        <strain evidence="2">CCMP 410</strain>
    </source>
</reference>
<feature type="compositionally biased region" description="Low complexity" evidence="1">
    <location>
        <begin position="40"/>
        <end position="55"/>
    </location>
</feature>
<gene>
    <name evidence="2" type="ORF">GOCE00092_LOCUS2695</name>
</gene>
<evidence type="ECO:0000256" key="1">
    <source>
        <dbReference type="SAM" id="MobiDB-lite"/>
    </source>
</evidence>
<feature type="compositionally biased region" description="Polar residues" evidence="1">
    <location>
        <begin position="131"/>
        <end position="145"/>
    </location>
</feature>
<evidence type="ECO:0000313" key="2">
    <source>
        <dbReference type="EMBL" id="CAD9273787.1"/>
    </source>
</evidence>
<accession>A0A7S1UNU8</accession>
<feature type="compositionally biased region" description="Basic and acidic residues" evidence="1">
    <location>
        <begin position="64"/>
        <end position="105"/>
    </location>
</feature>
<proteinExistence type="predicted"/>
<dbReference type="AlphaFoldDB" id="A0A7S1UNU8"/>
<feature type="region of interest" description="Disordered" evidence="1">
    <location>
        <begin position="40"/>
        <end position="145"/>
    </location>
</feature>
<name>A0A7S1UNU8_9STRA</name>
<protein>
    <submittedName>
        <fullName evidence="2">Uncharacterized protein</fullName>
    </submittedName>
</protein>
<organism evidence="2">
    <name type="scientific">Grammatophora oceanica</name>
    <dbReference type="NCBI Taxonomy" id="210454"/>
    <lineage>
        <taxon>Eukaryota</taxon>
        <taxon>Sar</taxon>
        <taxon>Stramenopiles</taxon>
        <taxon>Ochrophyta</taxon>
        <taxon>Bacillariophyta</taxon>
        <taxon>Fragilariophyceae</taxon>
        <taxon>Fragilariophycidae</taxon>
        <taxon>Rhabdonematales</taxon>
        <taxon>Grammatophoraceae</taxon>
        <taxon>Grammatophora</taxon>
    </lineage>
</organism>
<dbReference type="EMBL" id="HBGK01005027">
    <property type="protein sequence ID" value="CAD9273787.1"/>
    <property type="molecule type" value="Transcribed_RNA"/>
</dbReference>
<feature type="region of interest" description="Disordered" evidence="1">
    <location>
        <begin position="1"/>
        <end position="26"/>
    </location>
</feature>
<feature type="region of interest" description="Disordered" evidence="1">
    <location>
        <begin position="187"/>
        <end position="221"/>
    </location>
</feature>